<accession>A0A094JM84</accession>
<dbReference type="RefSeq" id="WP_037439093.1">
    <property type="nucleotide sequence ID" value="NZ_JPEO01000001.1"/>
</dbReference>
<organism evidence="10 11">
    <name type="scientific">Shewanella mangrovi</name>
    <dbReference type="NCBI Taxonomy" id="1515746"/>
    <lineage>
        <taxon>Bacteria</taxon>
        <taxon>Pseudomonadati</taxon>
        <taxon>Pseudomonadota</taxon>
        <taxon>Gammaproteobacteria</taxon>
        <taxon>Alteromonadales</taxon>
        <taxon>Shewanellaceae</taxon>
        <taxon>Shewanella</taxon>
    </lineage>
</organism>
<evidence type="ECO:0000256" key="3">
    <source>
        <dbReference type="ARBA" id="ARBA00022729"/>
    </source>
</evidence>
<evidence type="ECO:0000256" key="1">
    <source>
        <dbReference type="ARBA" id="ARBA00004418"/>
    </source>
</evidence>
<keyword evidence="5" id="KW-1015">Disulfide bond</keyword>
<comment type="function">
    <text evidence="7">Required for disulfide bond formation in some periplasmic proteins. Acts by transferring its disulfide bond to other proteins and is reduced in the process.</text>
</comment>
<dbReference type="STRING" id="1515746.HR45_01845"/>
<reference evidence="10 11" key="1">
    <citation type="submission" date="2014-06" db="EMBL/GenBank/DDBJ databases">
        <title>Shewanella sp. YQH10.</title>
        <authorList>
            <person name="Liu Y."/>
            <person name="Zeng R."/>
        </authorList>
    </citation>
    <scope>NUCLEOTIDE SEQUENCE [LARGE SCALE GENOMIC DNA]</scope>
    <source>
        <strain evidence="10 11">YQH10</strain>
    </source>
</reference>
<dbReference type="SUPFAM" id="SSF52833">
    <property type="entry name" value="Thioredoxin-like"/>
    <property type="match status" value="1"/>
</dbReference>
<feature type="domain" description="Thioredoxin-like fold" evidence="9">
    <location>
        <begin position="112"/>
        <end position="235"/>
    </location>
</feature>
<dbReference type="InterPro" id="IPR009094">
    <property type="entry name" value="DiS-bond_isomerase_DsbC/G_N_sf"/>
</dbReference>
<evidence type="ECO:0000313" key="10">
    <source>
        <dbReference type="EMBL" id="KFZ39164.1"/>
    </source>
</evidence>
<dbReference type="SUPFAM" id="SSF54423">
    <property type="entry name" value="DsbC/DsbG N-terminal domain-like"/>
    <property type="match status" value="1"/>
</dbReference>
<dbReference type="GO" id="GO:0042597">
    <property type="term" value="C:periplasmic space"/>
    <property type="evidence" value="ECO:0007669"/>
    <property type="project" value="UniProtKB-SubCell"/>
</dbReference>
<keyword evidence="11" id="KW-1185">Reference proteome</keyword>
<protein>
    <recommendedName>
        <fullName evidence="7">Thiol:disulfide interchange protein</fullName>
    </recommendedName>
</protein>
<evidence type="ECO:0000313" key="11">
    <source>
        <dbReference type="Proteomes" id="UP000029264"/>
    </source>
</evidence>
<dbReference type="eggNOG" id="COG1651">
    <property type="taxonomic scope" value="Bacteria"/>
</dbReference>
<dbReference type="NCBIfam" id="NF008129">
    <property type="entry name" value="PRK10877.1"/>
    <property type="match status" value="1"/>
</dbReference>
<evidence type="ECO:0000256" key="5">
    <source>
        <dbReference type="ARBA" id="ARBA00023157"/>
    </source>
</evidence>
<gene>
    <name evidence="10" type="ORF">HR45_01845</name>
</gene>
<dbReference type="Pfam" id="PF13098">
    <property type="entry name" value="Thioredoxin_2"/>
    <property type="match status" value="1"/>
</dbReference>
<evidence type="ECO:0000256" key="6">
    <source>
        <dbReference type="ARBA" id="ARBA00023284"/>
    </source>
</evidence>
<feature type="chain" id="PRO_5010005523" description="Thiol:disulfide interchange protein" evidence="7">
    <location>
        <begin position="27"/>
        <end position="239"/>
    </location>
</feature>
<evidence type="ECO:0000256" key="4">
    <source>
        <dbReference type="ARBA" id="ARBA00022764"/>
    </source>
</evidence>
<dbReference type="InterPro" id="IPR036249">
    <property type="entry name" value="Thioredoxin-like_sf"/>
</dbReference>
<dbReference type="InterPro" id="IPR033954">
    <property type="entry name" value="DiS-bond_Isoase_DsbC/G"/>
</dbReference>
<dbReference type="CDD" id="cd03020">
    <property type="entry name" value="DsbA_DsbC_DsbG"/>
    <property type="match status" value="1"/>
</dbReference>
<dbReference type="Pfam" id="PF10411">
    <property type="entry name" value="DsbC_N"/>
    <property type="match status" value="1"/>
</dbReference>
<dbReference type="Gene3D" id="3.40.30.10">
    <property type="entry name" value="Glutaredoxin"/>
    <property type="match status" value="1"/>
</dbReference>
<dbReference type="OrthoDB" id="12976at2"/>
<dbReference type="PROSITE" id="PS00194">
    <property type="entry name" value="THIOREDOXIN_1"/>
    <property type="match status" value="1"/>
</dbReference>
<dbReference type="PANTHER" id="PTHR35272:SF3">
    <property type="entry name" value="THIOL:DISULFIDE INTERCHANGE PROTEIN DSBC"/>
    <property type="match status" value="1"/>
</dbReference>
<name>A0A094JM84_9GAMM</name>
<evidence type="ECO:0000256" key="7">
    <source>
        <dbReference type="RuleBase" id="RU364038"/>
    </source>
</evidence>
<comment type="similarity">
    <text evidence="2 7">Belongs to the thioredoxin family. DsbC subfamily.</text>
</comment>
<comment type="subcellular location">
    <subcellularLocation>
        <location evidence="1 7">Periplasm</location>
    </subcellularLocation>
</comment>
<comment type="caution">
    <text evidence="10">The sequence shown here is derived from an EMBL/GenBank/DDBJ whole genome shotgun (WGS) entry which is preliminary data.</text>
</comment>
<dbReference type="PANTHER" id="PTHR35272">
    <property type="entry name" value="THIOL:DISULFIDE INTERCHANGE PROTEIN DSBC-RELATED"/>
    <property type="match status" value="1"/>
</dbReference>
<feature type="signal peptide" evidence="7">
    <location>
        <begin position="1"/>
        <end position="26"/>
    </location>
</feature>
<keyword evidence="6 7" id="KW-0676">Redox-active center</keyword>
<evidence type="ECO:0000256" key="2">
    <source>
        <dbReference type="ARBA" id="ARBA00009813"/>
    </source>
</evidence>
<sequence>MKFSQVVTLCISLAVTPMLLASPANKYDDLKLSLGKTLGIEITSLTESQIPGLLQAVTSHGILYVSPDGSKLVQGTMYDLNDGMKNLTEAAMAEPRLKELKPFEDKMLVYKAKNEKHVVTVFTDITCGYCRKLHSQMQQYNDLGITVRYMAYPRAGVPSKVADEMQSIWCSKEPLKAMDDAKAGKSVPLASCNADIGGQYKLGVSFGISGTPSMILEDGTMIPGYLPPQQLNKALSSLN</sequence>
<keyword evidence="4 7" id="KW-0574">Periplasm</keyword>
<dbReference type="InterPro" id="IPR017937">
    <property type="entry name" value="Thioredoxin_CS"/>
</dbReference>
<keyword evidence="3 7" id="KW-0732">Signal</keyword>
<evidence type="ECO:0000259" key="8">
    <source>
        <dbReference type="Pfam" id="PF10411"/>
    </source>
</evidence>
<dbReference type="Gene3D" id="3.10.450.70">
    <property type="entry name" value="Disulphide bond isomerase, DsbC/G, N-terminal"/>
    <property type="match status" value="1"/>
</dbReference>
<dbReference type="InterPro" id="IPR018950">
    <property type="entry name" value="DiS-bond_isomerase_DsbC/G_N"/>
</dbReference>
<feature type="domain" description="Disulphide bond isomerase DsbC/G N-terminal" evidence="8">
    <location>
        <begin position="28"/>
        <end position="89"/>
    </location>
</feature>
<proteinExistence type="inferred from homology"/>
<evidence type="ECO:0000259" key="9">
    <source>
        <dbReference type="Pfam" id="PF13098"/>
    </source>
</evidence>
<dbReference type="EMBL" id="JPEO01000001">
    <property type="protein sequence ID" value="KFZ39164.1"/>
    <property type="molecule type" value="Genomic_DNA"/>
</dbReference>
<dbReference type="InterPro" id="IPR051470">
    <property type="entry name" value="Thiol:disulfide_interchange"/>
</dbReference>
<dbReference type="Proteomes" id="UP000029264">
    <property type="component" value="Unassembled WGS sequence"/>
</dbReference>
<dbReference type="InterPro" id="IPR012336">
    <property type="entry name" value="Thioredoxin-like_fold"/>
</dbReference>
<dbReference type="AlphaFoldDB" id="A0A094JM84"/>